<accession>A0ABU4LAR7</accession>
<proteinExistence type="predicted"/>
<evidence type="ECO:0000313" key="2">
    <source>
        <dbReference type="Proteomes" id="UP001271723"/>
    </source>
</evidence>
<protein>
    <submittedName>
        <fullName evidence="1">Uncharacterized protein</fullName>
    </submittedName>
</protein>
<reference evidence="1 2" key="1">
    <citation type="journal article" date="2023" name="Microb. Genom.">
        <title>Mesoterricola silvestris gen. nov., sp. nov., Mesoterricola sediminis sp. nov., Geothrix oryzae sp. nov., Geothrix edaphica sp. nov., Geothrix rubra sp. nov., and Geothrix limicola sp. nov., six novel members of Acidobacteriota isolated from soils.</title>
        <authorList>
            <person name="Weisberg A.J."/>
            <person name="Pearce E."/>
            <person name="Kramer C.G."/>
            <person name="Chang J.H."/>
            <person name="Clarke C.R."/>
        </authorList>
    </citation>
    <scope>NUCLEOTIDE SEQUENCE [LARGE SCALE GENOMIC DNA]</scope>
    <source>
        <strain evidence="1 2">NRRL_B-2795</strain>
    </source>
</reference>
<keyword evidence="2" id="KW-1185">Reference proteome</keyword>
<dbReference type="Proteomes" id="UP001271723">
    <property type="component" value="Unassembled WGS sequence"/>
</dbReference>
<dbReference type="EMBL" id="JARAVY010000013">
    <property type="protein sequence ID" value="MDX2912876.1"/>
    <property type="molecule type" value="Genomic_DNA"/>
</dbReference>
<evidence type="ECO:0000313" key="1">
    <source>
        <dbReference type="EMBL" id="MDX2912876.1"/>
    </source>
</evidence>
<comment type="caution">
    <text evidence="1">The sequence shown here is derived from an EMBL/GenBank/DDBJ whole genome shotgun (WGS) entry which is preliminary data.</text>
</comment>
<dbReference type="RefSeq" id="WP_179202822.1">
    <property type="nucleotide sequence ID" value="NZ_JAGJBZ010000002.1"/>
</dbReference>
<gene>
    <name evidence="1" type="ORF">PV517_29915</name>
</gene>
<sequence>MCATISITYADSASRPGTSPHGTRTGPAIRSSLFQALSARFRISP</sequence>
<name>A0ABU4LAR7_9ACTN</name>
<organism evidence="1 2">
    <name type="scientific">Streptomyces griseiscabiei</name>
    <dbReference type="NCBI Taxonomy" id="2993540"/>
    <lineage>
        <taxon>Bacteria</taxon>
        <taxon>Bacillati</taxon>
        <taxon>Actinomycetota</taxon>
        <taxon>Actinomycetes</taxon>
        <taxon>Kitasatosporales</taxon>
        <taxon>Streptomycetaceae</taxon>
        <taxon>Streptomyces</taxon>
    </lineage>
</organism>